<organism evidence="5">
    <name type="scientific">candidate division WWE3 bacterium</name>
    <dbReference type="NCBI Taxonomy" id="2053526"/>
    <lineage>
        <taxon>Bacteria</taxon>
        <taxon>Katanobacteria</taxon>
    </lineage>
</organism>
<feature type="compositionally biased region" description="Basic and acidic residues" evidence="4">
    <location>
        <begin position="102"/>
        <end position="135"/>
    </location>
</feature>
<evidence type="ECO:0000256" key="4">
    <source>
        <dbReference type="SAM" id="MobiDB-lite"/>
    </source>
</evidence>
<proteinExistence type="inferred from homology"/>
<feature type="region of interest" description="Disordered" evidence="4">
    <location>
        <begin position="82"/>
        <end position="154"/>
    </location>
</feature>
<evidence type="ECO:0000313" key="5">
    <source>
        <dbReference type="EMBL" id="HHH14313.1"/>
    </source>
</evidence>
<evidence type="ECO:0000256" key="3">
    <source>
        <dbReference type="HAMAP-Rule" id="MF_00385"/>
    </source>
</evidence>
<keyword evidence="2 3" id="KW-0687">Ribonucleoprotein</keyword>
<dbReference type="InterPro" id="IPR023803">
    <property type="entry name" value="Ribosomal_bS16_dom_sf"/>
</dbReference>
<reference evidence="5" key="1">
    <citation type="journal article" date="2020" name="mSystems">
        <title>Genome- and Community-Level Interaction Insights into Carbon Utilization and Element Cycling Functions of Hydrothermarchaeota in Hydrothermal Sediment.</title>
        <authorList>
            <person name="Zhou Z."/>
            <person name="Liu Y."/>
            <person name="Xu W."/>
            <person name="Pan J."/>
            <person name="Luo Z.H."/>
            <person name="Li M."/>
        </authorList>
    </citation>
    <scope>NUCLEOTIDE SEQUENCE [LARGE SCALE GENOMIC DNA]</scope>
    <source>
        <strain evidence="5">HyVt-517</strain>
    </source>
</reference>
<dbReference type="AlphaFoldDB" id="A0A7V5MIP8"/>
<dbReference type="PANTHER" id="PTHR12919:SF20">
    <property type="entry name" value="SMALL RIBOSOMAL SUBUNIT PROTEIN BS16M"/>
    <property type="match status" value="1"/>
</dbReference>
<dbReference type="PANTHER" id="PTHR12919">
    <property type="entry name" value="30S RIBOSOMAL PROTEIN S16"/>
    <property type="match status" value="1"/>
</dbReference>
<comment type="similarity">
    <text evidence="3">Belongs to the bacterial ribosomal protein bS16 family.</text>
</comment>
<dbReference type="EMBL" id="DRNS01000089">
    <property type="protein sequence ID" value="HHH14313.1"/>
    <property type="molecule type" value="Genomic_DNA"/>
</dbReference>
<dbReference type="InterPro" id="IPR000307">
    <property type="entry name" value="Ribosomal_bS16"/>
</dbReference>
<accession>A0A7V5MIP8</accession>
<feature type="compositionally biased region" description="Basic and acidic residues" evidence="4">
    <location>
        <begin position="142"/>
        <end position="154"/>
    </location>
</feature>
<evidence type="ECO:0000256" key="1">
    <source>
        <dbReference type="ARBA" id="ARBA00022980"/>
    </source>
</evidence>
<gene>
    <name evidence="3" type="primary">rpsP</name>
    <name evidence="5" type="ORF">ENJ78_01235</name>
</gene>
<dbReference type="NCBIfam" id="TIGR00002">
    <property type="entry name" value="S16"/>
    <property type="match status" value="1"/>
</dbReference>
<comment type="caution">
    <text evidence="5">The sequence shown here is derived from an EMBL/GenBank/DDBJ whole genome shotgun (WGS) entry which is preliminary data.</text>
</comment>
<protein>
    <recommendedName>
        <fullName evidence="3">Small ribosomal subunit protein bS16</fullName>
    </recommendedName>
</protein>
<dbReference type="GO" id="GO:0005737">
    <property type="term" value="C:cytoplasm"/>
    <property type="evidence" value="ECO:0007669"/>
    <property type="project" value="UniProtKB-ARBA"/>
</dbReference>
<dbReference type="SUPFAM" id="SSF54565">
    <property type="entry name" value="Ribosomal protein S16"/>
    <property type="match status" value="1"/>
</dbReference>
<dbReference type="GO" id="GO:0003735">
    <property type="term" value="F:structural constituent of ribosome"/>
    <property type="evidence" value="ECO:0007669"/>
    <property type="project" value="InterPro"/>
</dbReference>
<dbReference type="Pfam" id="PF00886">
    <property type="entry name" value="Ribosomal_S16"/>
    <property type="match status" value="1"/>
</dbReference>
<sequence length="154" mass="17516">MLKIRLLKRGRKNAPSYRIVVAESRRARDGKHLEVIGFYNPSYNPVLFKYDKERYTYWISKGAQPTEAVVKLIDGKYEFKKYAPKAEGENNSEEGEQTAPAEGKEKTEAEEATEPAKEGEASKEEKSENQTEKQAGDTSNPKAEETNKEEKPKE</sequence>
<dbReference type="GO" id="GO:0015935">
    <property type="term" value="C:small ribosomal subunit"/>
    <property type="evidence" value="ECO:0007669"/>
    <property type="project" value="TreeGrafter"/>
</dbReference>
<keyword evidence="1 3" id="KW-0689">Ribosomal protein</keyword>
<dbReference type="HAMAP" id="MF_00385">
    <property type="entry name" value="Ribosomal_bS16"/>
    <property type="match status" value="1"/>
</dbReference>
<evidence type="ECO:0000256" key="2">
    <source>
        <dbReference type="ARBA" id="ARBA00023274"/>
    </source>
</evidence>
<name>A0A7V5MIP8_UNCKA</name>
<dbReference type="Proteomes" id="UP000886106">
    <property type="component" value="Unassembled WGS sequence"/>
</dbReference>
<dbReference type="Gene3D" id="3.30.1320.10">
    <property type="match status" value="1"/>
</dbReference>
<dbReference type="GO" id="GO:0006412">
    <property type="term" value="P:translation"/>
    <property type="evidence" value="ECO:0007669"/>
    <property type="project" value="UniProtKB-UniRule"/>
</dbReference>